<dbReference type="SUPFAM" id="SSF46626">
    <property type="entry name" value="Cytochrome c"/>
    <property type="match status" value="1"/>
</dbReference>
<name>A0ABW5BY61_9BACI</name>
<dbReference type="PANTHER" id="PTHR30600:SF9">
    <property type="entry name" value="BLR7738 PROTEIN"/>
    <property type="match status" value="1"/>
</dbReference>
<evidence type="ECO:0000256" key="5">
    <source>
        <dbReference type="SAM" id="Phobius"/>
    </source>
</evidence>
<gene>
    <name evidence="7" type="ORF">ACFSKK_12275</name>
</gene>
<keyword evidence="1 4" id="KW-0349">Heme</keyword>
<feature type="domain" description="Cytochrome c" evidence="6">
    <location>
        <begin position="418"/>
        <end position="621"/>
    </location>
</feature>
<accession>A0ABW5BY61</accession>
<evidence type="ECO:0000313" key="7">
    <source>
        <dbReference type="EMBL" id="MFD2214460.1"/>
    </source>
</evidence>
<sequence length="622" mass="68331">MRKAVLILSVFIIGLIGVVTYFSIVGFQYAYLPPDEVVHNKESDKLIDVKNVSYIQDESSEELIELGKKLFYEETFGNEVFFSDIMGMFDGTFTLMNVGKAIVKLNGKGTDNLLVEAAETVKIGDRTIEKGELIETGLDVPKGAVTPLGVKFVYEKGNIKAGISCAVCHSSLNEQKEVVHGMTNSDLAIGLLVAMSSNSASYFSHTEMESIKEFVSTNDRLVESTKGGRVALPDIKKLEDFVDREVMKWPKGSNDTTIDFKNNPVQILDVYTKGDHPYGWSGQGQIGPFKGLSAAINNAHAQNMDTLSQTTISNEILNIDKELYLGTILQNAARKKYRYDPESGEKPSEFFAKVDPTPGAEGVNTLIPAPTYPRPSFVTSVGLFSSSDGYKAWEQQNAMSAFMNSLYPPKTNIKSDEKTVEEGRRVFVKAGCITCHGGNYLTNNKLIPTEEIKTDNSRAKGFQAAENYFSLPSIYDPSTPVPLPENPVVMEIPLTKEQNEQLRLGWAQGGTNGAYKTTSLIGLNWSAPYLHDGGVAVGKDLVNEVGVPGTILSNKKPDPRNSLLAMIDSSLRKKVIKTNNENHNLKTAHVSGKGHEFWVDSSTGFTKEQQQALIDYLLKVSD</sequence>
<evidence type="ECO:0000313" key="8">
    <source>
        <dbReference type="Proteomes" id="UP001597318"/>
    </source>
</evidence>
<evidence type="ECO:0000256" key="3">
    <source>
        <dbReference type="ARBA" id="ARBA00023004"/>
    </source>
</evidence>
<dbReference type="Gene3D" id="1.10.760.10">
    <property type="entry name" value="Cytochrome c-like domain"/>
    <property type="match status" value="1"/>
</dbReference>
<keyword evidence="8" id="KW-1185">Reference proteome</keyword>
<dbReference type="PANTHER" id="PTHR30600">
    <property type="entry name" value="CYTOCHROME C PEROXIDASE-RELATED"/>
    <property type="match status" value="1"/>
</dbReference>
<evidence type="ECO:0000259" key="6">
    <source>
        <dbReference type="PROSITE" id="PS51007"/>
    </source>
</evidence>
<dbReference type="InterPro" id="IPR036909">
    <property type="entry name" value="Cyt_c-like_dom_sf"/>
</dbReference>
<proteinExistence type="predicted"/>
<evidence type="ECO:0000256" key="4">
    <source>
        <dbReference type="PROSITE-ProRule" id="PRU00433"/>
    </source>
</evidence>
<comment type="caution">
    <text evidence="7">The sequence shown here is derived from an EMBL/GenBank/DDBJ whole genome shotgun (WGS) entry which is preliminary data.</text>
</comment>
<protein>
    <submittedName>
        <fullName evidence="7">Electron transport protein</fullName>
    </submittedName>
</protein>
<dbReference type="InterPro" id="IPR051395">
    <property type="entry name" value="Cytochrome_c_Peroxidase/MauG"/>
</dbReference>
<keyword evidence="5" id="KW-1133">Transmembrane helix</keyword>
<keyword evidence="5" id="KW-0472">Membrane</keyword>
<evidence type="ECO:0000256" key="2">
    <source>
        <dbReference type="ARBA" id="ARBA00022723"/>
    </source>
</evidence>
<dbReference type="PROSITE" id="PS51007">
    <property type="entry name" value="CYTC"/>
    <property type="match status" value="1"/>
</dbReference>
<dbReference type="Proteomes" id="UP001597318">
    <property type="component" value="Unassembled WGS sequence"/>
</dbReference>
<evidence type="ECO:0000256" key="1">
    <source>
        <dbReference type="ARBA" id="ARBA00022617"/>
    </source>
</evidence>
<reference evidence="8" key="1">
    <citation type="journal article" date="2019" name="Int. J. Syst. Evol. Microbiol.">
        <title>The Global Catalogue of Microorganisms (GCM) 10K type strain sequencing project: providing services to taxonomists for standard genome sequencing and annotation.</title>
        <authorList>
            <consortium name="The Broad Institute Genomics Platform"/>
            <consortium name="The Broad Institute Genome Sequencing Center for Infectious Disease"/>
            <person name="Wu L."/>
            <person name="Ma J."/>
        </authorList>
    </citation>
    <scope>NUCLEOTIDE SEQUENCE [LARGE SCALE GENOMIC DNA]</scope>
    <source>
        <strain evidence="8">CGMCC 1.15474</strain>
    </source>
</reference>
<dbReference type="InterPro" id="IPR009056">
    <property type="entry name" value="Cyt_c-like_dom"/>
</dbReference>
<feature type="transmembrane region" description="Helical" evidence="5">
    <location>
        <begin position="7"/>
        <end position="31"/>
    </location>
</feature>
<keyword evidence="5" id="KW-0812">Transmembrane</keyword>
<keyword evidence="3 4" id="KW-0408">Iron</keyword>
<dbReference type="EMBL" id="JBHUIK010000002">
    <property type="protein sequence ID" value="MFD2214460.1"/>
    <property type="molecule type" value="Genomic_DNA"/>
</dbReference>
<dbReference type="RefSeq" id="WP_247343667.1">
    <property type="nucleotide sequence ID" value="NZ_CP095550.1"/>
</dbReference>
<organism evidence="7 8">
    <name type="scientific">Metabacillus endolithicus</name>
    <dbReference type="NCBI Taxonomy" id="1535204"/>
    <lineage>
        <taxon>Bacteria</taxon>
        <taxon>Bacillati</taxon>
        <taxon>Bacillota</taxon>
        <taxon>Bacilli</taxon>
        <taxon>Bacillales</taxon>
        <taxon>Bacillaceae</taxon>
        <taxon>Metabacillus</taxon>
    </lineage>
</organism>
<keyword evidence="2 4" id="KW-0479">Metal-binding</keyword>